<dbReference type="InterPro" id="IPR055170">
    <property type="entry name" value="GFO_IDH_MocA-like_dom"/>
</dbReference>
<dbReference type="Pfam" id="PF22725">
    <property type="entry name" value="GFO_IDH_MocA_C3"/>
    <property type="match status" value="1"/>
</dbReference>
<dbReference type="Pfam" id="PF01408">
    <property type="entry name" value="GFO_IDH_MocA"/>
    <property type="match status" value="1"/>
</dbReference>
<gene>
    <name evidence="3" type="ORF">IC610_10340</name>
</gene>
<keyword evidence="4" id="KW-1185">Reference proteome</keyword>
<dbReference type="Proteomes" id="UP000637299">
    <property type="component" value="Unassembled WGS sequence"/>
</dbReference>
<evidence type="ECO:0000313" key="4">
    <source>
        <dbReference type="Proteomes" id="UP000637299"/>
    </source>
</evidence>
<dbReference type="Gene3D" id="3.30.360.10">
    <property type="entry name" value="Dihydrodipicolinate Reductase, domain 2"/>
    <property type="match status" value="1"/>
</dbReference>
<sequence length="340" mass="38597">MDKGIIKTGILTFGKSGSAFHAPFLEAHSGFELKAIVERTNKKAEEKYPEIISYDSVDELFKDESIDMVVVNSPDHLHFDHARSAILTGKHVLLEKPATILSSEIRELYDLADANSRHLMLYQNRRYDTDFLTVKNVLESGRLGTLKEAHFRYDFNLTADQIGKMPTPDKKGGDIVYGLGPHILDQIISLFGIPESSYKTTSKVRNSDIIDFFSYIFKFPNELTVFASSNLSTADQEPAFKLRGANGSFIKKRSDIQEQQLIEGLSPLDASYGVENKSQGIIVTLDDQGNHNEEFVTTSKSTYMKLFDDVYDQIMYSKNYPVKKEEVIYQIELLERENDF</sequence>
<feature type="domain" description="GFO/IDH/MocA-like oxidoreductase" evidence="2">
    <location>
        <begin position="131"/>
        <end position="249"/>
    </location>
</feature>
<accession>A0ABR8ZC49</accession>
<reference evidence="3 4" key="1">
    <citation type="submission" date="2020-09" db="EMBL/GenBank/DDBJ databases">
        <title>Genome seq and assembly of Chryseobacterium sp.</title>
        <authorList>
            <person name="Chhetri G."/>
        </authorList>
    </citation>
    <scope>NUCLEOTIDE SEQUENCE [LARGE SCALE GENOMIC DNA]</scope>
    <source>
        <strain evidence="3 4">GCR10</strain>
    </source>
</reference>
<comment type="caution">
    <text evidence="3">The sequence shown here is derived from an EMBL/GenBank/DDBJ whole genome shotgun (WGS) entry which is preliminary data.</text>
</comment>
<dbReference type="InterPro" id="IPR036291">
    <property type="entry name" value="NAD(P)-bd_dom_sf"/>
</dbReference>
<dbReference type="PANTHER" id="PTHR43708:SF1">
    <property type="entry name" value="GALACTOSE_LACTOSE METABOLISM REGULATORY PROTEIN GAL80"/>
    <property type="match status" value="1"/>
</dbReference>
<feature type="domain" description="Gfo/Idh/MocA-like oxidoreductase N-terminal" evidence="1">
    <location>
        <begin position="7"/>
        <end position="121"/>
    </location>
</feature>
<dbReference type="RefSeq" id="WP_191736780.1">
    <property type="nucleotide sequence ID" value="NZ_JACYFS010000002.1"/>
</dbReference>
<dbReference type="SUPFAM" id="SSF55347">
    <property type="entry name" value="Glyceraldehyde-3-phosphate dehydrogenase-like, C-terminal domain"/>
    <property type="match status" value="1"/>
</dbReference>
<dbReference type="PANTHER" id="PTHR43708">
    <property type="entry name" value="CONSERVED EXPRESSED OXIDOREDUCTASE (EUROFUNG)"/>
    <property type="match status" value="1"/>
</dbReference>
<dbReference type="InterPro" id="IPR000683">
    <property type="entry name" value="Gfo/Idh/MocA-like_OxRdtase_N"/>
</dbReference>
<dbReference type="SUPFAM" id="SSF51735">
    <property type="entry name" value="NAD(P)-binding Rossmann-fold domains"/>
    <property type="match status" value="1"/>
</dbReference>
<organism evidence="3 4">
    <name type="scientific">Chryseobacterium caseinilyticum</name>
    <dbReference type="NCBI Taxonomy" id="2771428"/>
    <lineage>
        <taxon>Bacteria</taxon>
        <taxon>Pseudomonadati</taxon>
        <taxon>Bacteroidota</taxon>
        <taxon>Flavobacteriia</taxon>
        <taxon>Flavobacteriales</taxon>
        <taxon>Weeksellaceae</taxon>
        <taxon>Chryseobacterium group</taxon>
        <taxon>Chryseobacterium</taxon>
    </lineage>
</organism>
<dbReference type="EMBL" id="JACYFS010000002">
    <property type="protein sequence ID" value="MBD8082815.1"/>
    <property type="molecule type" value="Genomic_DNA"/>
</dbReference>
<evidence type="ECO:0000313" key="3">
    <source>
        <dbReference type="EMBL" id="MBD8082815.1"/>
    </source>
</evidence>
<name>A0ABR8ZC49_9FLAO</name>
<dbReference type="Gene3D" id="3.40.50.720">
    <property type="entry name" value="NAD(P)-binding Rossmann-like Domain"/>
    <property type="match status" value="1"/>
</dbReference>
<proteinExistence type="predicted"/>
<protein>
    <submittedName>
        <fullName evidence="3">Gfo/Idh/MocA family oxidoreductase</fullName>
    </submittedName>
</protein>
<evidence type="ECO:0000259" key="2">
    <source>
        <dbReference type="Pfam" id="PF22725"/>
    </source>
</evidence>
<dbReference type="InterPro" id="IPR051317">
    <property type="entry name" value="Gfo/Idh/MocA_oxidoreduct"/>
</dbReference>
<evidence type="ECO:0000259" key="1">
    <source>
        <dbReference type="Pfam" id="PF01408"/>
    </source>
</evidence>